<comment type="caution">
    <text evidence="2">The sequence shown here is derived from an EMBL/GenBank/DDBJ whole genome shotgun (WGS) entry which is preliminary data.</text>
</comment>
<dbReference type="PROSITE" id="PS50943">
    <property type="entry name" value="HTH_CROC1"/>
    <property type="match status" value="1"/>
</dbReference>
<dbReference type="Gene3D" id="1.10.260.40">
    <property type="entry name" value="lambda repressor-like DNA-binding domains"/>
    <property type="match status" value="1"/>
</dbReference>
<accession>A0A329QZF5</accession>
<dbReference type="AlphaFoldDB" id="A0A329QZF5"/>
<reference evidence="2 3" key="1">
    <citation type="submission" date="2018-04" db="EMBL/GenBank/DDBJ databases">
        <title>Paenibacillus taichungensis Genome sequencing and assembly.</title>
        <authorList>
            <person name="Xu J."/>
            <person name="Rensing C."/>
            <person name="Mazhar H.S."/>
        </authorList>
    </citation>
    <scope>NUCLEOTIDE SEQUENCE [LARGE SCALE GENOMIC DNA]</scope>
    <source>
        <strain evidence="2 3">NC1</strain>
    </source>
</reference>
<evidence type="ECO:0000313" key="2">
    <source>
        <dbReference type="EMBL" id="RAW16038.1"/>
    </source>
</evidence>
<gene>
    <name evidence="2" type="ORF">DC345_11140</name>
</gene>
<dbReference type="InterPro" id="IPR001387">
    <property type="entry name" value="Cro/C1-type_HTH"/>
</dbReference>
<dbReference type="GO" id="GO:0003677">
    <property type="term" value="F:DNA binding"/>
    <property type="evidence" value="ECO:0007669"/>
    <property type="project" value="InterPro"/>
</dbReference>
<dbReference type="InterPro" id="IPR010982">
    <property type="entry name" value="Lambda_DNA-bd_dom_sf"/>
</dbReference>
<name>A0A329QZF5_9BACL</name>
<protein>
    <submittedName>
        <fullName evidence="2">XRE family transcriptional regulator</fullName>
    </submittedName>
</protein>
<dbReference type="Pfam" id="PF01381">
    <property type="entry name" value="HTH_3"/>
    <property type="match status" value="1"/>
</dbReference>
<dbReference type="SUPFAM" id="SSF47413">
    <property type="entry name" value="lambda repressor-like DNA-binding domains"/>
    <property type="match status" value="1"/>
</dbReference>
<sequence>MLFCVIRYVTVYDSLLYRYIRRHVVDARSALASDNIGERTGLKQSAIARLESSAQIPRFDTLQKVAFALGLRFELVPDGEEEVTDTYTRTNI</sequence>
<organism evidence="2 3">
    <name type="scientific">Paenibacillus taichungensis</name>
    <dbReference type="NCBI Taxonomy" id="484184"/>
    <lineage>
        <taxon>Bacteria</taxon>
        <taxon>Bacillati</taxon>
        <taxon>Bacillota</taxon>
        <taxon>Bacilli</taxon>
        <taxon>Bacillales</taxon>
        <taxon>Paenibacillaceae</taxon>
        <taxon>Paenibacillus</taxon>
    </lineage>
</organism>
<evidence type="ECO:0000259" key="1">
    <source>
        <dbReference type="PROSITE" id="PS50943"/>
    </source>
</evidence>
<dbReference type="CDD" id="cd00093">
    <property type="entry name" value="HTH_XRE"/>
    <property type="match status" value="1"/>
</dbReference>
<proteinExistence type="predicted"/>
<evidence type="ECO:0000313" key="3">
    <source>
        <dbReference type="Proteomes" id="UP000250642"/>
    </source>
</evidence>
<feature type="domain" description="HTH cro/C1-type" evidence="1">
    <location>
        <begin position="38"/>
        <end position="76"/>
    </location>
</feature>
<dbReference type="Proteomes" id="UP000250642">
    <property type="component" value="Unassembled WGS sequence"/>
</dbReference>
<dbReference type="EMBL" id="QEVW01000006">
    <property type="protein sequence ID" value="RAW16038.1"/>
    <property type="molecule type" value="Genomic_DNA"/>
</dbReference>